<comment type="caution">
    <text evidence="16">The sequence shown here is derived from an EMBL/GenBank/DDBJ whole genome shotgun (WGS) entry which is preliminary data.</text>
</comment>
<evidence type="ECO:0000256" key="12">
    <source>
        <dbReference type="RuleBase" id="RU003357"/>
    </source>
</evidence>
<keyword evidence="3 11" id="KW-0813">Transport</keyword>
<evidence type="ECO:0000256" key="6">
    <source>
        <dbReference type="ARBA" id="ARBA00022729"/>
    </source>
</evidence>
<sequence>MQKKYLIACLLAAPIHTLSAASTELDQVLVSASQQPQTLQEITADTYIIDQQTLSSKNYTTLIDALREVPGISFTRNGGIGSTTNLFLRGSSNNRTLILLDGVRLNDPASTNGANLASISLANIERIEIIKGAQSGVWGADAAAGVINLISKQSSSNEITVESGAYNTQKAVFNSQFLFGDNQKHKLIVGGERLLSEGFSAQVPAGEDIDQYEADGIAQTNLNAKLDFDLGNQQHLLLSHNHTASKGEYDGFLAPDSLQRFASKTILSSAIWRNRDTEIRLEQSKFRNEQLDSGTPDIVTGMTQSLNFKHQIKDLVLGANHNRNKTESDKYSWNLGANQKLTDSNHSNSLFAVYSHRLANWQFNEAIRWDNYTSFGTEITGKIGAKYHFAEQHNLSANFGTAFNAPSQIQVLNPWGTANPDLAAETSQEFSLSYQWNGLNFSYFNKRVTDLISWQNSQYQNIAGTSKIRGYELGFGNRFGNIDAQLNYTYLKTKDANGNELPRRPRDQVNLDLTWFASSEWDINFNALYIGERSEGNATDYYTVCNLVANYQANSKTRFYLKVDNLFNEYYQVVDGYGVAERSAYLGVNYQF</sequence>
<gene>
    <name evidence="16" type="ORF">J3998_04495</name>
</gene>
<dbReference type="PANTHER" id="PTHR30069">
    <property type="entry name" value="TONB-DEPENDENT OUTER MEMBRANE RECEPTOR"/>
    <property type="match status" value="1"/>
</dbReference>
<evidence type="ECO:0000256" key="11">
    <source>
        <dbReference type="PROSITE-ProRule" id="PRU01360"/>
    </source>
</evidence>
<dbReference type="EMBL" id="JAGETV010000005">
    <property type="protein sequence ID" value="MBO1926826.1"/>
    <property type="molecule type" value="Genomic_DNA"/>
</dbReference>
<dbReference type="Pfam" id="PF07715">
    <property type="entry name" value="Plug"/>
    <property type="match status" value="1"/>
</dbReference>
<evidence type="ECO:0000256" key="5">
    <source>
        <dbReference type="ARBA" id="ARBA00022692"/>
    </source>
</evidence>
<evidence type="ECO:0000256" key="10">
    <source>
        <dbReference type="ARBA" id="ARBA00023237"/>
    </source>
</evidence>
<keyword evidence="17" id="KW-1185">Reference proteome</keyword>
<dbReference type="PROSITE" id="PS52016">
    <property type="entry name" value="TONB_DEPENDENT_REC_3"/>
    <property type="match status" value="1"/>
</dbReference>
<organism evidence="16 17">
    <name type="scientific">Thiomicrorhabdus marina</name>
    <dbReference type="NCBI Taxonomy" id="2818442"/>
    <lineage>
        <taxon>Bacteria</taxon>
        <taxon>Pseudomonadati</taxon>
        <taxon>Pseudomonadota</taxon>
        <taxon>Gammaproteobacteria</taxon>
        <taxon>Thiotrichales</taxon>
        <taxon>Piscirickettsiaceae</taxon>
        <taxon>Thiomicrorhabdus</taxon>
    </lineage>
</organism>
<keyword evidence="5 11" id="KW-0812">Transmembrane</keyword>
<feature type="domain" description="TonB-dependent receptor plug" evidence="15">
    <location>
        <begin position="39"/>
        <end position="146"/>
    </location>
</feature>
<dbReference type="InterPro" id="IPR000531">
    <property type="entry name" value="Beta-barrel_TonB"/>
</dbReference>
<dbReference type="InterPro" id="IPR039426">
    <property type="entry name" value="TonB-dep_rcpt-like"/>
</dbReference>
<keyword evidence="10 11" id="KW-0998">Cell outer membrane</keyword>
<keyword evidence="6 13" id="KW-0732">Signal</keyword>
<keyword evidence="7 12" id="KW-0798">TonB box</keyword>
<dbReference type="SUPFAM" id="SSF56935">
    <property type="entry name" value="Porins"/>
    <property type="match status" value="1"/>
</dbReference>
<protein>
    <submittedName>
        <fullName evidence="16">TonB-dependent receptor</fullName>
    </submittedName>
</protein>
<reference evidence="16 17" key="1">
    <citation type="submission" date="2021-03" db="EMBL/GenBank/DDBJ databases">
        <title>Thiomicrorhabdus sp.nov.,novel sulfur-oxidizing bacteria isolated from coastal sediment.</title>
        <authorList>
            <person name="Liu X."/>
        </authorList>
    </citation>
    <scope>NUCLEOTIDE SEQUENCE [LARGE SCALE GENOMIC DNA]</scope>
    <source>
        <strain evidence="16 17">6S2-11</strain>
    </source>
</reference>
<dbReference type="InterPro" id="IPR012910">
    <property type="entry name" value="Plug_dom"/>
</dbReference>
<dbReference type="Gene3D" id="2.170.130.10">
    <property type="entry name" value="TonB-dependent receptor, plug domain"/>
    <property type="match status" value="1"/>
</dbReference>
<evidence type="ECO:0000259" key="14">
    <source>
        <dbReference type="Pfam" id="PF00593"/>
    </source>
</evidence>
<dbReference type="Gene3D" id="2.40.170.20">
    <property type="entry name" value="TonB-dependent receptor, beta-barrel domain"/>
    <property type="match status" value="1"/>
</dbReference>
<evidence type="ECO:0000256" key="8">
    <source>
        <dbReference type="ARBA" id="ARBA00023136"/>
    </source>
</evidence>
<evidence type="ECO:0000256" key="9">
    <source>
        <dbReference type="ARBA" id="ARBA00023170"/>
    </source>
</evidence>
<evidence type="ECO:0000256" key="13">
    <source>
        <dbReference type="SAM" id="SignalP"/>
    </source>
</evidence>
<keyword evidence="9 16" id="KW-0675">Receptor</keyword>
<keyword evidence="4 11" id="KW-1134">Transmembrane beta strand</keyword>
<proteinExistence type="inferred from homology"/>
<evidence type="ECO:0000256" key="2">
    <source>
        <dbReference type="ARBA" id="ARBA00008143"/>
    </source>
</evidence>
<keyword evidence="8 11" id="KW-0472">Membrane</keyword>
<evidence type="ECO:0000313" key="16">
    <source>
        <dbReference type="EMBL" id="MBO1926826.1"/>
    </source>
</evidence>
<evidence type="ECO:0000259" key="15">
    <source>
        <dbReference type="Pfam" id="PF07715"/>
    </source>
</evidence>
<dbReference type="CDD" id="cd01347">
    <property type="entry name" value="ligand_gated_channel"/>
    <property type="match status" value="1"/>
</dbReference>
<dbReference type="InterPro" id="IPR037066">
    <property type="entry name" value="Plug_dom_sf"/>
</dbReference>
<evidence type="ECO:0000313" key="17">
    <source>
        <dbReference type="Proteomes" id="UP000664835"/>
    </source>
</evidence>
<comment type="similarity">
    <text evidence="2">Belongs to the TonB-dependent receptor family. Hemoglobin/haptoglobin binding protein subfamily.</text>
</comment>
<dbReference type="InterPro" id="IPR036942">
    <property type="entry name" value="Beta-barrel_TonB_sf"/>
</dbReference>
<feature type="chain" id="PRO_5045323550" evidence="13">
    <location>
        <begin position="21"/>
        <end position="592"/>
    </location>
</feature>
<accession>A0ABS3Q3G1</accession>
<name>A0ABS3Q3G1_9GAMM</name>
<feature type="domain" description="TonB-dependent receptor-like beta-barrel" evidence="14">
    <location>
        <begin position="206"/>
        <end position="566"/>
    </location>
</feature>
<evidence type="ECO:0000256" key="3">
    <source>
        <dbReference type="ARBA" id="ARBA00022448"/>
    </source>
</evidence>
<evidence type="ECO:0000256" key="4">
    <source>
        <dbReference type="ARBA" id="ARBA00022452"/>
    </source>
</evidence>
<evidence type="ECO:0000256" key="1">
    <source>
        <dbReference type="ARBA" id="ARBA00004571"/>
    </source>
</evidence>
<dbReference type="PANTHER" id="PTHR30069:SF29">
    <property type="entry name" value="HEMOGLOBIN AND HEMOGLOBIN-HAPTOGLOBIN-BINDING PROTEIN 1-RELATED"/>
    <property type="match status" value="1"/>
</dbReference>
<feature type="signal peptide" evidence="13">
    <location>
        <begin position="1"/>
        <end position="20"/>
    </location>
</feature>
<dbReference type="RefSeq" id="WP_208148267.1">
    <property type="nucleotide sequence ID" value="NZ_JAGETV010000005.1"/>
</dbReference>
<comment type="subcellular location">
    <subcellularLocation>
        <location evidence="1 11">Cell outer membrane</location>
        <topology evidence="1 11">Multi-pass membrane protein</topology>
    </subcellularLocation>
</comment>
<dbReference type="Pfam" id="PF00593">
    <property type="entry name" value="TonB_dep_Rec_b-barrel"/>
    <property type="match status" value="1"/>
</dbReference>
<evidence type="ECO:0000256" key="7">
    <source>
        <dbReference type="ARBA" id="ARBA00023077"/>
    </source>
</evidence>
<dbReference type="Proteomes" id="UP000664835">
    <property type="component" value="Unassembled WGS sequence"/>
</dbReference>